<protein>
    <recommendedName>
        <fullName evidence="4">Secreted protein</fullName>
    </recommendedName>
</protein>
<sequence length="157" mass="17199">MWVVRVWGWFSPAISAPPLLAFCLRWPGPCRQVSTQPAALKYSPCHASSSGLSDLGASCLWTLVASCSGCSRGSFGARHAPTLPTWGAAGLPSRPRKESPILHLWLTFKAFSWPWPVRTVVVPWPTLCSCCLTFFPERWKKSSGPGSHVAPEATWPH</sequence>
<name>A0A7J8ERU6_MOLMO</name>
<evidence type="ECO:0008006" key="4">
    <source>
        <dbReference type="Google" id="ProtNLM"/>
    </source>
</evidence>
<evidence type="ECO:0000256" key="1">
    <source>
        <dbReference type="SAM" id="SignalP"/>
    </source>
</evidence>
<evidence type="ECO:0000313" key="2">
    <source>
        <dbReference type="EMBL" id="KAF6438093.1"/>
    </source>
</evidence>
<organism evidence="2 3">
    <name type="scientific">Molossus molossus</name>
    <name type="common">Pallas' mastiff bat</name>
    <name type="synonym">Vespertilio molossus</name>
    <dbReference type="NCBI Taxonomy" id="27622"/>
    <lineage>
        <taxon>Eukaryota</taxon>
        <taxon>Metazoa</taxon>
        <taxon>Chordata</taxon>
        <taxon>Craniata</taxon>
        <taxon>Vertebrata</taxon>
        <taxon>Euteleostomi</taxon>
        <taxon>Mammalia</taxon>
        <taxon>Eutheria</taxon>
        <taxon>Laurasiatheria</taxon>
        <taxon>Chiroptera</taxon>
        <taxon>Yangochiroptera</taxon>
        <taxon>Molossidae</taxon>
        <taxon>Molossus</taxon>
    </lineage>
</organism>
<dbReference type="EMBL" id="JACASF010000013">
    <property type="protein sequence ID" value="KAF6438093.1"/>
    <property type="molecule type" value="Genomic_DNA"/>
</dbReference>
<feature type="chain" id="PRO_5029776911" description="Secreted protein" evidence="1">
    <location>
        <begin position="22"/>
        <end position="157"/>
    </location>
</feature>
<proteinExistence type="predicted"/>
<accession>A0A7J8ERU6</accession>
<gene>
    <name evidence="2" type="ORF">HJG59_008768</name>
</gene>
<reference evidence="2 3" key="1">
    <citation type="journal article" date="2020" name="Nature">
        <title>Six reference-quality genomes reveal evolution of bat adaptations.</title>
        <authorList>
            <person name="Jebb D."/>
            <person name="Huang Z."/>
            <person name="Pippel M."/>
            <person name="Hughes G.M."/>
            <person name="Lavrichenko K."/>
            <person name="Devanna P."/>
            <person name="Winkler S."/>
            <person name="Jermiin L.S."/>
            <person name="Skirmuntt E.C."/>
            <person name="Katzourakis A."/>
            <person name="Burkitt-Gray L."/>
            <person name="Ray D.A."/>
            <person name="Sullivan K.A.M."/>
            <person name="Roscito J.G."/>
            <person name="Kirilenko B.M."/>
            <person name="Davalos L.M."/>
            <person name="Corthals A.P."/>
            <person name="Power M.L."/>
            <person name="Jones G."/>
            <person name="Ransome R.D."/>
            <person name="Dechmann D.K.N."/>
            <person name="Locatelli A.G."/>
            <person name="Puechmaille S.J."/>
            <person name="Fedrigo O."/>
            <person name="Jarvis E.D."/>
            <person name="Hiller M."/>
            <person name="Vernes S.C."/>
            <person name="Myers E.W."/>
            <person name="Teeling E.C."/>
        </authorList>
    </citation>
    <scope>NUCLEOTIDE SEQUENCE [LARGE SCALE GENOMIC DNA]</scope>
    <source>
        <strain evidence="2">MMolMol1</strain>
        <tissue evidence="2">Muscle</tissue>
    </source>
</reference>
<dbReference type="InParanoid" id="A0A7J8ERU6"/>
<keyword evidence="3" id="KW-1185">Reference proteome</keyword>
<dbReference type="Proteomes" id="UP000550707">
    <property type="component" value="Unassembled WGS sequence"/>
</dbReference>
<dbReference type="AlphaFoldDB" id="A0A7J8ERU6"/>
<feature type="signal peptide" evidence="1">
    <location>
        <begin position="1"/>
        <end position="21"/>
    </location>
</feature>
<comment type="caution">
    <text evidence="2">The sequence shown here is derived from an EMBL/GenBank/DDBJ whole genome shotgun (WGS) entry which is preliminary data.</text>
</comment>
<keyword evidence="1" id="KW-0732">Signal</keyword>
<evidence type="ECO:0000313" key="3">
    <source>
        <dbReference type="Proteomes" id="UP000550707"/>
    </source>
</evidence>